<gene>
    <name evidence="2" type="ORF">S01H1_53449</name>
</gene>
<dbReference type="Pfam" id="PF03147">
    <property type="entry name" value="FDX-ACB"/>
    <property type="match status" value="1"/>
</dbReference>
<dbReference type="Gene3D" id="3.30.70.380">
    <property type="entry name" value="Ferrodoxin-fold anticodon-binding domain"/>
    <property type="match status" value="1"/>
</dbReference>
<dbReference type="Pfam" id="PF17759">
    <property type="entry name" value="tRNA_synthFbeta"/>
    <property type="match status" value="1"/>
</dbReference>
<comment type="caution">
    <text evidence="2">The sequence shown here is derived from an EMBL/GenBank/DDBJ whole genome shotgun (WGS) entry which is preliminary data.</text>
</comment>
<dbReference type="InterPro" id="IPR041616">
    <property type="entry name" value="PheRS_beta_core"/>
</dbReference>
<name>X0WIA0_9ZZZZ</name>
<dbReference type="InterPro" id="IPR045864">
    <property type="entry name" value="aa-tRNA-synth_II/BPL/LPL"/>
</dbReference>
<dbReference type="SMART" id="SM00896">
    <property type="entry name" value="FDX-ACB"/>
    <property type="match status" value="1"/>
</dbReference>
<feature type="domain" description="FDX-ACB" evidence="1">
    <location>
        <begin position="170"/>
        <end position="259"/>
    </location>
</feature>
<dbReference type="EMBL" id="BARS01034611">
    <property type="protein sequence ID" value="GAG24238.1"/>
    <property type="molecule type" value="Genomic_DNA"/>
</dbReference>
<dbReference type="InterPro" id="IPR005121">
    <property type="entry name" value="Fdx_antiC-bd"/>
</dbReference>
<dbReference type="AlphaFoldDB" id="X0WIA0"/>
<dbReference type="GO" id="GO:0009328">
    <property type="term" value="C:phenylalanine-tRNA ligase complex"/>
    <property type="evidence" value="ECO:0007669"/>
    <property type="project" value="TreeGrafter"/>
</dbReference>
<evidence type="ECO:0000259" key="1">
    <source>
        <dbReference type="PROSITE" id="PS51447"/>
    </source>
</evidence>
<organism evidence="2">
    <name type="scientific">marine sediment metagenome</name>
    <dbReference type="NCBI Taxonomy" id="412755"/>
    <lineage>
        <taxon>unclassified sequences</taxon>
        <taxon>metagenomes</taxon>
        <taxon>ecological metagenomes</taxon>
    </lineage>
</organism>
<accession>X0WIA0</accession>
<dbReference type="GO" id="GO:0004826">
    <property type="term" value="F:phenylalanine-tRNA ligase activity"/>
    <property type="evidence" value="ECO:0007669"/>
    <property type="project" value="InterPro"/>
</dbReference>
<protein>
    <recommendedName>
        <fullName evidence="1">FDX-ACB domain-containing protein</fullName>
    </recommendedName>
</protein>
<dbReference type="GO" id="GO:0006432">
    <property type="term" value="P:phenylalanyl-tRNA aminoacylation"/>
    <property type="evidence" value="ECO:0007669"/>
    <property type="project" value="InterPro"/>
</dbReference>
<reference evidence="2" key="1">
    <citation type="journal article" date="2014" name="Front. Microbiol.">
        <title>High frequency of phylogenetically diverse reductive dehalogenase-homologous genes in deep subseafloor sedimentary metagenomes.</title>
        <authorList>
            <person name="Kawai M."/>
            <person name="Futagami T."/>
            <person name="Toyoda A."/>
            <person name="Takaki Y."/>
            <person name="Nishi S."/>
            <person name="Hori S."/>
            <person name="Arai W."/>
            <person name="Tsubouchi T."/>
            <person name="Morono Y."/>
            <person name="Uchiyama I."/>
            <person name="Ito T."/>
            <person name="Fujiyama A."/>
            <person name="Inagaki F."/>
            <person name="Takami H."/>
        </authorList>
    </citation>
    <scope>NUCLEOTIDE SEQUENCE</scope>
    <source>
        <strain evidence="2">Expedition CK06-06</strain>
    </source>
</reference>
<feature type="non-terminal residue" evidence="2">
    <location>
        <position position="1"/>
    </location>
</feature>
<dbReference type="PANTHER" id="PTHR10947:SF0">
    <property type="entry name" value="PHENYLALANINE--TRNA LIGASE BETA SUBUNIT"/>
    <property type="match status" value="1"/>
</dbReference>
<evidence type="ECO:0000313" key="2">
    <source>
        <dbReference type="EMBL" id="GAG24238.1"/>
    </source>
</evidence>
<dbReference type="InterPro" id="IPR036690">
    <property type="entry name" value="Fdx_antiC-bd_sf"/>
</dbReference>
<dbReference type="PANTHER" id="PTHR10947">
    <property type="entry name" value="PHENYLALANYL-TRNA SYNTHETASE BETA CHAIN AND LEUCINE-RICH REPEAT-CONTAINING PROTEIN 47"/>
    <property type="match status" value="1"/>
</dbReference>
<dbReference type="SUPFAM" id="SSF54991">
    <property type="entry name" value="Anticodon-binding domain of PheRS"/>
    <property type="match status" value="1"/>
</dbReference>
<dbReference type="Gene3D" id="3.30.930.10">
    <property type="entry name" value="Bira Bifunctional Protein, Domain 2"/>
    <property type="match status" value="1"/>
</dbReference>
<sequence>PLSEEQSVMRTSLIPGLLETMKYNISVQNRNLKLFEIGNVFFNTGQKDSLPDEVEMMAGLWTGKRVDTVWFSKEFNCDFYDLKGVIEELLGNLGILKTDFTRMPPASCFYTKPGFTAQVIIKNEFIGLVGELHPKVLSNYDLKQTAFIFELNFDKLMNYMPDIKSVSPIPKFPATSRDITLIVNKDIEANKILQSVIDLNEELVENLYLFDVFEGDSIPAGRKSISFRITYRSSSETLEDNRVNNLHKSIADRLLKKVD</sequence>
<dbReference type="SUPFAM" id="SSF55681">
    <property type="entry name" value="Class II aaRS and biotin synthetases"/>
    <property type="match status" value="1"/>
</dbReference>
<feature type="non-terminal residue" evidence="2">
    <location>
        <position position="259"/>
    </location>
</feature>
<dbReference type="InterPro" id="IPR045060">
    <property type="entry name" value="Phe-tRNA-ligase_IIc_bsu"/>
</dbReference>
<dbReference type="CDD" id="cd00769">
    <property type="entry name" value="PheRS_beta_core"/>
    <property type="match status" value="1"/>
</dbReference>
<proteinExistence type="predicted"/>
<dbReference type="PROSITE" id="PS51447">
    <property type="entry name" value="FDX_ACB"/>
    <property type="match status" value="1"/>
</dbReference>